<evidence type="ECO:0000313" key="2">
    <source>
        <dbReference type="EMBL" id="EKU11213.1"/>
    </source>
</evidence>
<evidence type="ECO:0008006" key="4">
    <source>
        <dbReference type="Google" id="ProtNLM"/>
    </source>
</evidence>
<organism evidence="2 3">
    <name type="scientific">Campylobacter showae CSUNSWCD</name>
    <dbReference type="NCBI Taxonomy" id="1244083"/>
    <lineage>
        <taxon>Bacteria</taxon>
        <taxon>Pseudomonadati</taxon>
        <taxon>Campylobacterota</taxon>
        <taxon>Epsilonproteobacteria</taxon>
        <taxon>Campylobacterales</taxon>
        <taxon>Campylobacteraceae</taxon>
        <taxon>Campylobacter</taxon>
    </lineage>
</organism>
<dbReference type="EMBL" id="AMZQ01000007">
    <property type="protein sequence ID" value="EKU11213.1"/>
    <property type="molecule type" value="Genomic_DNA"/>
</dbReference>
<protein>
    <recommendedName>
        <fullName evidence="4">Lipoprotein</fullName>
    </recommendedName>
</protein>
<feature type="signal peptide" evidence="1">
    <location>
        <begin position="1"/>
        <end position="19"/>
    </location>
</feature>
<dbReference type="OrthoDB" id="9946060at2"/>
<evidence type="ECO:0000256" key="1">
    <source>
        <dbReference type="SAM" id="SignalP"/>
    </source>
</evidence>
<accession>M5IRL8</accession>
<evidence type="ECO:0000313" key="3">
    <source>
        <dbReference type="Proteomes" id="UP000011939"/>
    </source>
</evidence>
<dbReference type="STRING" id="1244083.CSUNSWCD_1839"/>
<comment type="caution">
    <text evidence="2">The sequence shown here is derived from an EMBL/GenBank/DDBJ whole genome shotgun (WGS) entry which is preliminary data.</text>
</comment>
<dbReference type="AlphaFoldDB" id="M5IRL8"/>
<gene>
    <name evidence="2" type="ORF">CSUNSWCD_1839</name>
</gene>
<proteinExistence type="predicted"/>
<name>M5IRL8_9BACT</name>
<sequence length="131" mass="14521">MRKIILVCALALALAGAECSPYLRLAVIGAKSTLNQADYDGVKIADISCENDVLTYKYIFEESQDINWEAISGENKKDFLSAMKEILVEEFCLDEDTLALLQRAKSIIMDYSLPSGSLFGQIKLTAKDCEK</sequence>
<reference evidence="2 3" key="1">
    <citation type="journal article" date="2013" name="Genome Announc.">
        <title>Genome Sequence of Campylobacter showae UNSWCD, Isolated from a Patient with Crohn's Disease.</title>
        <authorList>
            <person name="Tay A.P."/>
            <person name="Kaakoush N.O."/>
            <person name="Deshpande N.P."/>
            <person name="Chen Z."/>
            <person name="Mitchell H."/>
            <person name="Wilkins M.R."/>
        </authorList>
    </citation>
    <scope>NUCLEOTIDE SEQUENCE [LARGE SCALE GENOMIC DNA]</scope>
    <source>
        <strain evidence="2 3">CSUNSWCD</strain>
    </source>
</reference>
<feature type="chain" id="PRO_5004067935" description="Lipoprotein" evidence="1">
    <location>
        <begin position="20"/>
        <end position="131"/>
    </location>
</feature>
<dbReference type="Proteomes" id="UP000011939">
    <property type="component" value="Unassembled WGS sequence"/>
</dbReference>
<dbReference type="RefSeq" id="WP_009494640.1">
    <property type="nucleotide sequence ID" value="NZ_AMZQ01000007.1"/>
</dbReference>
<keyword evidence="1" id="KW-0732">Signal</keyword>
<dbReference type="PATRIC" id="fig|1244083.3.peg.1080"/>